<keyword evidence="2" id="KW-1185">Reference proteome</keyword>
<dbReference type="EMBL" id="JALNTZ010000006">
    <property type="protein sequence ID" value="KAJ3649432.1"/>
    <property type="molecule type" value="Genomic_DNA"/>
</dbReference>
<comment type="caution">
    <text evidence="1">The sequence shown here is derived from an EMBL/GenBank/DDBJ whole genome shotgun (WGS) entry which is preliminary data.</text>
</comment>
<sequence>MAYPQSLIVTRYLHDQIYSSNFVIDPGFKNSKIAYCYEIDLYAASVRRLIIDEAWKRKSLQNKPRSGDGDCSRRTAWLFKWEQSVKSRQWEK</sequence>
<gene>
    <name evidence="1" type="ORF">Zmor_021175</name>
</gene>
<accession>A0AA38MB45</accession>
<dbReference type="AlphaFoldDB" id="A0AA38MB45"/>
<dbReference type="Proteomes" id="UP001168821">
    <property type="component" value="Unassembled WGS sequence"/>
</dbReference>
<evidence type="ECO:0000313" key="2">
    <source>
        <dbReference type="Proteomes" id="UP001168821"/>
    </source>
</evidence>
<reference evidence="1" key="1">
    <citation type="journal article" date="2023" name="G3 (Bethesda)">
        <title>Whole genome assemblies of Zophobas morio and Tenebrio molitor.</title>
        <authorList>
            <person name="Kaur S."/>
            <person name="Stinson S.A."/>
            <person name="diCenzo G.C."/>
        </authorList>
    </citation>
    <scope>NUCLEOTIDE SEQUENCE</scope>
    <source>
        <strain evidence="1">QUZm001</strain>
    </source>
</reference>
<proteinExistence type="predicted"/>
<protein>
    <submittedName>
        <fullName evidence="1">Uncharacterized protein</fullName>
    </submittedName>
</protein>
<name>A0AA38MB45_9CUCU</name>
<organism evidence="1 2">
    <name type="scientific">Zophobas morio</name>
    <dbReference type="NCBI Taxonomy" id="2755281"/>
    <lineage>
        <taxon>Eukaryota</taxon>
        <taxon>Metazoa</taxon>
        <taxon>Ecdysozoa</taxon>
        <taxon>Arthropoda</taxon>
        <taxon>Hexapoda</taxon>
        <taxon>Insecta</taxon>
        <taxon>Pterygota</taxon>
        <taxon>Neoptera</taxon>
        <taxon>Endopterygota</taxon>
        <taxon>Coleoptera</taxon>
        <taxon>Polyphaga</taxon>
        <taxon>Cucujiformia</taxon>
        <taxon>Tenebrionidae</taxon>
        <taxon>Zophobas</taxon>
    </lineage>
</organism>
<evidence type="ECO:0000313" key="1">
    <source>
        <dbReference type="EMBL" id="KAJ3649432.1"/>
    </source>
</evidence>